<feature type="repeat" description="WD" evidence="6">
    <location>
        <begin position="137"/>
        <end position="170"/>
    </location>
</feature>
<dbReference type="SUPFAM" id="SSF50978">
    <property type="entry name" value="WD40 repeat-like"/>
    <property type="match status" value="1"/>
</dbReference>
<dbReference type="InterPro" id="IPR015943">
    <property type="entry name" value="WD40/YVTN_repeat-like_dom_sf"/>
</dbReference>
<evidence type="ECO:0000256" key="2">
    <source>
        <dbReference type="ARBA" id="ARBA00022574"/>
    </source>
</evidence>
<keyword evidence="3" id="KW-0677">Repeat</keyword>
<keyword evidence="4" id="KW-0833">Ubl conjugation pathway</keyword>
<proteinExistence type="inferred from homology"/>
<dbReference type="PROSITE" id="PS00678">
    <property type="entry name" value="WD_REPEATS_1"/>
    <property type="match status" value="1"/>
</dbReference>
<dbReference type="InterPro" id="IPR051865">
    <property type="entry name" value="WD-repeat_CDT2_adapter"/>
</dbReference>
<evidence type="ECO:0000313" key="9">
    <source>
        <dbReference type="Proteomes" id="UP000494165"/>
    </source>
</evidence>
<evidence type="ECO:0000313" key="8">
    <source>
        <dbReference type="EMBL" id="CAB3364115.1"/>
    </source>
</evidence>
<keyword evidence="9" id="KW-1185">Reference proteome</keyword>
<dbReference type="AlphaFoldDB" id="A0A8S1C7U3"/>
<evidence type="ECO:0000256" key="4">
    <source>
        <dbReference type="ARBA" id="ARBA00022786"/>
    </source>
</evidence>
<dbReference type="SMART" id="SM00320">
    <property type="entry name" value="WD40"/>
    <property type="match status" value="6"/>
</dbReference>
<comment type="similarity">
    <text evidence="5">Belongs to the WD repeat cdt2 family.</text>
</comment>
<organism evidence="8 9">
    <name type="scientific">Cloeon dipterum</name>
    <dbReference type="NCBI Taxonomy" id="197152"/>
    <lineage>
        <taxon>Eukaryota</taxon>
        <taxon>Metazoa</taxon>
        <taxon>Ecdysozoa</taxon>
        <taxon>Arthropoda</taxon>
        <taxon>Hexapoda</taxon>
        <taxon>Insecta</taxon>
        <taxon>Pterygota</taxon>
        <taxon>Palaeoptera</taxon>
        <taxon>Ephemeroptera</taxon>
        <taxon>Pisciforma</taxon>
        <taxon>Baetidae</taxon>
        <taxon>Cloeon</taxon>
    </lineage>
</organism>
<dbReference type="PROSITE" id="PS50082">
    <property type="entry name" value="WD_REPEATS_2"/>
    <property type="match status" value="2"/>
</dbReference>
<protein>
    <submittedName>
        <fullName evidence="8">Uncharacterized protein</fullName>
    </submittedName>
</protein>
<dbReference type="GO" id="GO:0005634">
    <property type="term" value="C:nucleus"/>
    <property type="evidence" value="ECO:0007669"/>
    <property type="project" value="TreeGrafter"/>
</dbReference>
<dbReference type="PANTHER" id="PTHR22852">
    <property type="entry name" value="LETHAL 2 DENTICLELESS PROTEIN RETINOIC ACID-REGULATED NUCLEAR MATRIX-ASSOCIATED PROTEIN"/>
    <property type="match status" value="1"/>
</dbReference>
<evidence type="ECO:0000256" key="5">
    <source>
        <dbReference type="ARBA" id="ARBA00038344"/>
    </source>
</evidence>
<dbReference type="Gene3D" id="2.130.10.10">
    <property type="entry name" value="YVTN repeat-like/Quinoprotein amine dehydrogenase"/>
    <property type="match status" value="2"/>
</dbReference>
<dbReference type="GO" id="GO:0007095">
    <property type="term" value="P:mitotic G2 DNA damage checkpoint signaling"/>
    <property type="evidence" value="ECO:0007669"/>
    <property type="project" value="TreeGrafter"/>
</dbReference>
<evidence type="ECO:0000256" key="7">
    <source>
        <dbReference type="SAM" id="MobiDB-lite"/>
    </source>
</evidence>
<dbReference type="Pfam" id="PF00400">
    <property type="entry name" value="WD40"/>
    <property type="match status" value="4"/>
</dbReference>
<dbReference type="OrthoDB" id="1898560at2759"/>
<keyword evidence="2 6" id="KW-0853">WD repeat</keyword>
<dbReference type="GO" id="GO:0030674">
    <property type="term" value="F:protein-macromolecule adaptor activity"/>
    <property type="evidence" value="ECO:0007669"/>
    <property type="project" value="TreeGrafter"/>
</dbReference>
<dbReference type="InterPro" id="IPR001680">
    <property type="entry name" value="WD40_rpt"/>
</dbReference>
<dbReference type="EMBL" id="CADEPI010000014">
    <property type="protein sequence ID" value="CAB3364115.1"/>
    <property type="molecule type" value="Genomic_DNA"/>
</dbReference>
<comment type="pathway">
    <text evidence="1">Protein modification; protein ubiquitination.</text>
</comment>
<feature type="compositionally biased region" description="Low complexity" evidence="7">
    <location>
        <begin position="463"/>
        <end position="477"/>
    </location>
</feature>
<evidence type="ECO:0000256" key="1">
    <source>
        <dbReference type="ARBA" id="ARBA00004906"/>
    </source>
</evidence>
<comment type="caution">
    <text evidence="8">The sequence shown here is derived from an EMBL/GenBank/DDBJ whole genome shotgun (WGS) entry which is preliminary data.</text>
</comment>
<dbReference type="InterPro" id="IPR019775">
    <property type="entry name" value="WD40_repeat_CS"/>
</dbReference>
<accession>A0A8S1C7U3</accession>
<name>A0A8S1C7U3_9INSE</name>
<sequence>MELLYNLQRRSSGLGFRKNRDVCIPRLVNFKNDTHQRSVSFQENVEESECLVGRFCPFNQRGGLYAVADELGFVYFQKVAEKKKPELLENRINLHNNAIFDLQWFKSRSGEIYIVTASGDKTVKIANYARLEDQTILTEHQQSIRTLCTHPDQPGFLASSGRDGNIVIYDDRSPTYQVSNVIVNAHIEKCRTKGPVTVKAINKSVTALALRDPNTLISGGYTDGTIKVWDLRRTYLKNVAKQPLPLHVFNVGATVSSLSVTGSLLYASCSNHSIYCFNANTYNSNPVCKFVGHDTNSAYSSYMHASVSDCGHYLASGSFDGSIFLWSTQLDRSKTEQGEKYPQVHPVARLVGHEKEVTCVQFGTVTDQLMLLSLSDDKTHRIWRPTPVLDKTDEENPIEGKTEIIHHGFFASQGMRIVSEPPQVKCRLLRPFPSFVHEPESVIHQCSPRVRKCSTNWLTALSPQNASPGSSPASASRSRAKVKRSLSTDRKSAKRLKMSSPIKGYITIQPKAH</sequence>
<dbReference type="PANTHER" id="PTHR22852:SF0">
    <property type="entry name" value="DENTICLELESS PROTEIN HOMOLOG"/>
    <property type="match status" value="1"/>
</dbReference>
<reference evidence="8 9" key="1">
    <citation type="submission" date="2020-04" db="EMBL/GenBank/DDBJ databases">
        <authorList>
            <person name="Alioto T."/>
            <person name="Alioto T."/>
            <person name="Gomez Garrido J."/>
        </authorList>
    </citation>
    <scope>NUCLEOTIDE SEQUENCE [LARGE SCALE GENOMIC DNA]</scope>
</reference>
<feature type="repeat" description="WD" evidence="6">
    <location>
        <begin position="198"/>
        <end position="232"/>
    </location>
</feature>
<gene>
    <name evidence="8" type="ORF">CLODIP_2_CD06975</name>
</gene>
<feature type="region of interest" description="Disordered" evidence="7">
    <location>
        <begin position="463"/>
        <end position="500"/>
    </location>
</feature>
<dbReference type="InterPro" id="IPR036322">
    <property type="entry name" value="WD40_repeat_dom_sf"/>
</dbReference>
<evidence type="ECO:0000256" key="6">
    <source>
        <dbReference type="PROSITE-ProRule" id="PRU00221"/>
    </source>
</evidence>
<dbReference type="Proteomes" id="UP000494165">
    <property type="component" value="Unassembled WGS sequence"/>
</dbReference>
<dbReference type="GO" id="GO:0043161">
    <property type="term" value="P:proteasome-mediated ubiquitin-dependent protein catabolic process"/>
    <property type="evidence" value="ECO:0007669"/>
    <property type="project" value="TreeGrafter"/>
</dbReference>
<evidence type="ECO:0000256" key="3">
    <source>
        <dbReference type="ARBA" id="ARBA00022737"/>
    </source>
</evidence>